<name>R0ISY5_EXST2</name>
<dbReference type="GeneID" id="19403200"/>
<sequence>MRFSTILPALFAAATSAAKFQNYIDNSCQSYAGDFNFVSAKEQQQLTLQQFASVPEWSNKDRDLQCPHNKQNTYRYILVPQWNSTGVESPRPTVQGGGFTVIYHDDTDTYALCYYLASPTKDSWGSFGKCTKDV</sequence>
<feature type="chain" id="PRO_5004353265" evidence="1">
    <location>
        <begin position="18"/>
        <end position="134"/>
    </location>
</feature>
<keyword evidence="3" id="KW-1185">Reference proteome</keyword>
<gene>
    <name evidence="2" type="ORF">SETTUDRAFT_28053</name>
</gene>
<proteinExistence type="predicted"/>
<dbReference type="EMBL" id="KB908570">
    <property type="protein sequence ID" value="EOA87751.1"/>
    <property type="molecule type" value="Genomic_DNA"/>
</dbReference>
<protein>
    <submittedName>
        <fullName evidence="2">Uncharacterized protein</fullName>
    </submittedName>
</protein>
<dbReference type="OrthoDB" id="3668416at2759"/>
<reference evidence="2 3" key="2">
    <citation type="journal article" date="2013" name="PLoS Genet.">
        <title>Comparative genome structure, secondary metabolite, and effector coding capacity across Cochliobolus pathogens.</title>
        <authorList>
            <person name="Condon B.J."/>
            <person name="Leng Y."/>
            <person name="Wu D."/>
            <person name="Bushley K.E."/>
            <person name="Ohm R.A."/>
            <person name="Otillar R."/>
            <person name="Martin J."/>
            <person name="Schackwitz W."/>
            <person name="Grimwood J."/>
            <person name="MohdZainudin N."/>
            <person name="Xue C."/>
            <person name="Wang R."/>
            <person name="Manning V.A."/>
            <person name="Dhillon B."/>
            <person name="Tu Z.J."/>
            <person name="Steffenson B.J."/>
            <person name="Salamov A."/>
            <person name="Sun H."/>
            <person name="Lowry S."/>
            <person name="LaButti K."/>
            <person name="Han J."/>
            <person name="Copeland A."/>
            <person name="Lindquist E."/>
            <person name="Barry K."/>
            <person name="Schmutz J."/>
            <person name="Baker S.E."/>
            <person name="Ciuffetti L.M."/>
            <person name="Grigoriev I.V."/>
            <person name="Zhong S."/>
            <person name="Turgeon B.G."/>
        </authorList>
    </citation>
    <scope>NUCLEOTIDE SEQUENCE [LARGE SCALE GENOMIC DNA]</scope>
    <source>
        <strain evidence="3">28A</strain>
    </source>
</reference>
<dbReference type="Proteomes" id="UP000016935">
    <property type="component" value="Unassembled WGS sequence"/>
</dbReference>
<accession>R0ISY5</accession>
<evidence type="ECO:0000313" key="3">
    <source>
        <dbReference type="Proteomes" id="UP000016935"/>
    </source>
</evidence>
<feature type="signal peptide" evidence="1">
    <location>
        <begin position="1"/>
        <end position="17"/>
    </location>
</feature>
<dbReference type="HOGENOM" id="CLU_1769070_0_0_1"/>
<dbReference type="AlphaFoldDB" id="R0ISY5"/>
<evidence type="ECO:0000313" key="2">
    <source>
        <dbReference type="EMBL" id="EOA87751.1"/>
    </source>
</evidence>
<reference evidence="2 3" key="1">
    <citation type="journal article" date="2012" name="PLoS Pathog.">
        <title>Diverse lifestyles and strategies of plant pathogenesis encoded in the genomes of eighteen Dothideomycetes fungi.</title>
        <authorList>
            <person name="Ohm R.A."/>
            <person name="Feau N."/>
            <person name="Henrissat B."/>
            <person name="Schoch C.L."/>
            <person name="Horwitz B.A."/>
            <person name="Barry K.W."/>
            <person name="Condon B.J."/>
            <person name="Copeland A.C."/>
            <person name="Dhillon B."/>
            <person name="Glaser F."/>
            <person name="Hesse C.N."/>
            <person name="Kosti I."/>
            <person name="LaButti K."/>
            <person name="Lindquist E.A."/>
            <person name="Lucas S."/>
            <person name="Salamov A.A."/>
            <person name="Bradshaw R.E."/>
            <person name="Ciuffetti L."/>
            <person name="Hamelin R.C."/>
            <person name="Kema G.H.J."/>
            <person name="Lawrence C."/>
            <person name="Scott J.A."/>
            <person name="Spatafora J.W."/>
            <person name="Turgeon B.G."/>
            <person name="de Wit P.J.G.M."/>
            <person name="Zhong S."/>
            <person name="Goodwin S.B."/>
            <person name="Grigoriev I.V."/>
        </authorList>
    </citation>
    <scope>NUCLEOTIDE SEQUENCE [LARGE SCALE GENOMIC DNA]</scope>
    <source>
        <strain evidence="3">28A</strain>
    </source>
</reference>
<keyword evidence="1" id="KW-0732">Signal</keyword>
<organism evidence="2 3">
    <name type="scientific">Exserohilum turcicum (strain 28A)</name>
    <name type="common">Northern leaf blight fungus</name>
    <name type="synonym">Setosphaeria turcica</name>
    <dbReference type="NCBI Taxonomy" id="671987"/>
    <lineage>
        <taxon>Eukaryota</taxon>
        <taxon>Fungi</taxon>
        <taxon>Dikarya</taxon>
        <taxon>Ascomycota</taxon>
        <taxon>Pezizomycotina</taxon>
        <taxon>Dothideomycetes</taxon>
        <taxon>Pleosporomycetidae</taxon>
        <taxon>Pleosporales</taxon>
        <taxon>Pleosporineae</taxon>
        <taxon>Pleosporaceae</taxon>
        <taxon>Exserohilum</taxon>
    </lineage>
</organism>
<evidence type="ECO:0000256" key="1">
    <source>
        <dbReference type="SAM" id="SignalP"/>
    </source>
</evidence>
<dbReference type="RefSeq" id="XP_008024526.1">
    <property type="nucleotide sequence ID" value="XM_008026335.1"/>
</dbReference>